<evidence type="ECO:0000313" key="1">
    <source>
        <dbReference type="Proteomes" id="UP000887580"/>
    </source>
</evidence>
<reference evidence="2" key="1">
    <citation type="submission" date="2022-11" db="UniProtKB">
        <authorList>
            <consortium name="WormBaseParasite"/>
        </authorList>
    </citation>
    <scope>IDENTIFICATION</scope>
</reference>
<accession>A0AC35GY64</accession>
<name>A0AC35GY64_9BILA</name>
<dbReference type="Proteomes" id="UP000887580">
    <property type="component" value="Unplaced"/>
</dbReference>
<protein>
    <submittedName>
        <fullName evidence="2">Uncharacterized protein</fullName>
    </submittedName>
</protein>
<evidence type="ECO:0000313" key="2">
    <source>
        <dbReference type="WBParaSite" id="PS1159_v2.g9923.t1"/>
    </source>
</evidence>
<proteinExistence type="predicted"/>
<dbReference type="WBParaSite" id="PS1159_v2.g9923.t1">
    <property type="protein sequence ID" value="PS1159_v2.g9923.t1"/>
    <property type="gene ID" value="PS1159_v2.g9923"/>
</dbReference>
<sequence length="93" mass="9959">MSENDTISAAVDAATFSYSNGTDIIAWKGANTAFLIVLFTAIPLMAGLVSLLVCKLYGLRRIVAPMNNFDGIDIELPLSPTTLLSNEKRGNPI</sequence>
<organism evidence="1 2">
    <name type="scientific">Panagrolaimus sp. PS1159</name>
    <dbReference type="NCBI Taxonomy" id="55785"/>
    <lineage>
        <taxon>Eukaryota</taxon>
        <taxon>Metazoa</taxon>
        <taxon>Ecdysozoa</taxon>
        <taxon>Nematoda</taxon>
        <taxon>Chromadorea</taxon>
        <taxon>Rhabditida</taxon>
        <taxon>Tylenchina</taxon>
        <taxon>Panagrolaimomorpha</taxon>
        <taxon>Panagrolaimoidea</taxon>
        <taxon>Panagrolaimidae</taxon>
        <taxon>Panagrolaimus</taxon>
    </lineage>
</organism>